<dbReference type="InterPro" id="IPR035906">
    <property type="entry name" value="MetI-like_sf"/>
</dbReference>
<feature type="transmembrane region" description="Helical" evidence="8">
    <location>
        <begin position="213"/>
        <end position="236"/>
    </location>
</feature>
<evidence type="ECO:0000256" key="6">
    <source>
        <dbReference type="ARBA" id="ARBA00022989"/>
    </source>
</evidence>
<accession>A0A6J6JN71</accession>
<organism evidence="10">
    <name type="scientific">freshwater metagenome</name>
    <dbReference type="NCBI Taxonomy" id="449393"/>
    <lineage>
        <taxon>unclassified sequences</taxon>
        <taxon>metagenomes</taxon>
        <taxon>ecological metagenomes</taxon>
    </lineage>
</organism>
<dbReference type="EMBL" id="CAEZVM010000063">
    <property type="protein sequence ID" value="CAB4638542.1"/>
    <property type="molecule type" value="Genomic_DNA"/>
</dbReference>
<dbReference type="PROSITE" id="PS50928">
    <property type="entry name" value="ABC_TM1"/>
    <property type="match status" value="1"/>
</dbReference>
<feature type="transmembrane region" description="Helical" evidence="8">
    <location>
        <begin position="91"/>
        <end position="111"/>
    </location>
</feature>
<reference evidence="10" key="1">
    <citation type="submission" date="2020-05" db="EMBL/GenBank/DDBJ databases">
        <authorList>
            <person name="Chiriac C."/>
            <person name="Salcher M."/>
            <person name="Ghai R."/>
            <person name="Kavagutti S V."/>
        </authorList>
    </citation>
    <scope>NUCLEOTIDE SEQUENCE</scope>
</reference>
<comment type="similarity">
    <text evidence="2">Belongs to the binding-protein-dependent transport system permease family. CysTW subfamily.</text>
</comment>
<keyword evidence="5 8" id="KW-0812">Transmembrane</keyword>
<feature type="domain" description="ABC transmembrane type-1" evidence="9">
    <location>
        <begin position="87"/>
        <end position="287"/>
    </location>
</feature>
<dbReference type="PANTHER" id="PTHR42929">
    <property type="entry name" value="INNER MEMBRANE ABC TRANSPORTER PERMEASE PROTEIN YDCU-RELATED-RELATED"/>
    <property type="match status" value="1"/>
</dbReference>
<evidence type="ECO:0000256" key="2">
    <source>
        <dbReference type="ARBA" id="ARBA00007069"/>
    </source>
</evidence>
<dbReference type="PANTHER" id="PTHR42929:SF1">
    <property type="entry name" value="INNER MEMBRANE ABC TRANSPORTER PERMEASE PROTEIN YDCU-RELATED"/>
    <property type="match status" value="1"/>
</dbReference>
<evidence type="ECO:0000256" key="1">
    <source>
        <dbReference type="ARBA" id="ARBA00004651"/>
    </source>
</evidence>
<evidence type="ECO:0000256" key="3">
    <source>
        <dbReference type="ARBA" id="ARBA00022448"/>
    </source>
</evidence>
<evidence type="ECO:0000313" key="10">
    <source>
        <dbReference type="EMBL" id="CAB4638542.1"/>
    </source>
</evidence>
<feature type="transmembrane region" description="Helical" evidence="8">
    <location>
        <begin position="270"/>
        <end position="288"/>
    </location>
</feature>
<keyword evidence="3" id="KW-0813">Transport</keyword>
<dbReference type="CDD" id="cd06261">
    <property type="entry name" value="TM_PBP2"/>
    <property type="match status" value="1"/>
</dbReference>
<dbReference type="GO" id="GO:0055085">
    <property type="term" value="P:transmembrane transport"/>
    <property type="evidence" value="ECO:0007669"/>
    <property type="project" value="InterPro"/>
</dbReference>
<dbReference type="AlphaFoldDB" id="A0A6J6JN71"/>
<proteinExistence type="inferred from homology"/>
<feature type="transmembrane region" description="Helical" evidence="8">
    <location>
        <begin position="123"/>
        <end position="143"/>
    </location>
</feature>
<keyword evidence="4" id="KW-1003">Cell membrane</keyword>
<evidence type="ECO:0000256" key="8">
    <source>
        <dbReference type="SAM" id="Phobius"/>
    </source>
</evidence>
<keyword evidence="7 8" id="KW-0472">Membrane</keyword>
<name>A0A6J6JN71_9ZZZZ</name>
<evidence type="ECO:0000259" key="9">
    <source>
        <dbReference type="PROSITE" id="PS50928"/>
    </source>
</evidence>
<dbReference type="SUPFAM" id="SSF161098">
    <property type="entry name" value="MetI-like"/>
    <property type="match status" value="1"/>
</dbReference>
<dbReference type="InterPro" id="IPR000515">
    <property type="entry name" value="MetI-like"/>
</dbReference>
<keyword evidence="6 8" id="KW-1133">Transmembrane helix</keyword>
<sequence length="298" mass="32116">MTTSTAEVETRLTRRISNFLYQRSRVGLALLLAPPTFWLALVYIASLSALLITAFWSVDSFTGDIEHTWTLKNFATIVGESTYQAVTLRTLGIALSVTVIDVAFALPVAFYMSKVASRGWQRFLVISMTLPLWSSYLVKAYAWRSVLSSGGILDWILTPFGIPSPGYGLEGTVITLAYLWFPFVVLPIYTALQRVPNSLIEASADLGGGTIKTIRSVVVPLIIPGIIAGSIFSFSLTLGDYIAVKIVGGATQTLGTLIFTNVGTANNLPLAAAIAFIPLGIILVYLASVKRTGALDNL</sequence>
<evidence type="ECO:0000256" key="4">
    <source>
        <dbReference type="ARBA" id="ARBA00022475"/>
    </source>
</evidence>
<dbReference type="GO" id="GO:0005886">
    <property type="term" value="C:plasma membrane"/>
    <property type="evidence" value="ECO:0007669"/>
    <property type="project" value="UniProtKB-SubCell"/>
</dbReference>
<dbReference type="Pfam" id="PF00528">
    <property type="entry name" value="BPD_transp_1"/>
    <property type="match status" value="1"/>
</dbReference>
<dbReference type="Gene3D" id="1.10.3720.10">
    <property type="entry name" value="MetI-like"/>
    <property type="match status" value="1"/>
</dbReference>
<comment type="subcellular location">
    <subcellularLocation>
        <location evidence="1">Cell membrane</location>
        <topology evidence="1">Multi-pass membrane protein</topology>
    </subcellularLocation>
</comment>
<evidence type="ECO:0000256" key="7">
    <source>
        <dbReference type="ARBA" id="ARBA00023136"/>
    </source>
</evidence>
<protein>
    <submittedName>
        <fullName evidence="10">Unannotated protein</fullName>
    </submittedName>
</protein>
<feature type="transmembrane region" description="Helical" evidence="8">
    <location>
        <begin position="173"/>
        <end position="192"/>
    </location>
</feature>
<evidence type="ECO:0000256" key="5">
    <source>
        <dbReference type="ARBA" id="ARBA00022692"/>
    </source>
</evidence>
<gene>
    <name evidence="10" type="ORF">UFOPK2032_01103</name>
</gene>
<feature type="transmembrane region" description="Helical" evidence="8">
    <location>
        <begin position="28"/>
        <end position="56"/>
    </location>
</feature>